<dbReference type="Pfam" id="PF00190">
    <property type="entry name" value="Cupin_1"/>
    <property type="match status" value="1"/>
</dbReference>
<sequence>MEARKSARNQFWPALQDISMYALRIEEDGMREPHWHSSTAEMGYVREDEARVSVMDPDGSVDTGHILPQAMGLLFFFPVAYPQQIEVIGDKEIHFLIFFNQPRPGDVGYRTSATALLRGVLAATFGVLQSQLSIFPTTTKYPLLVGRVNKRDRKLQMSWVL</sequence>
<dbReference type="AlphaFoldDB" id="A0A559M4G2"/>
<dbReference type="SUPFAM" id="SSF51182">
    <property type="entry name" value="RmlC-like cupins"/>
    <property type="match status" value="1"/>
</dbReference>
<organism evidence="2 3">
    <name type="scientific">Lachnellula willkommii</name>
    <dbReference type="NCBI Taxonomy" id="215461"/>
    <lineage>
        <taxon>Eukaryota</taxon>
        <taxon>Fungi</taxon>
        <taxon>Dikarya</taxon>
        <taxon>Ascomycota</taxon>
        <taxon>Pezizomycotina</taxon>
        <taxon>Leotiomycetes</taxon>
        <taxon>Helotiales</taxon>
        <taxon>Lachnaceae</taxon>
        <taxon>Lachnellula</taxon>
    </lineage>
</organism>
<dbReference type="InterPro" id="IPR014710">
    <property type="entry name" value="RmlC-like_jellyroll"/>
</dbReference>
<evidence type="ECO:0000313" key="3">
    <source>
        <dbReference type="Proteomes" id="UP000315522"/>
    </source>
</evidence>
<dbReference type="InterPro" id="IPR006045">
    <property type="entry name" value="Cupin_1"/>
</dbReference>
<accession>A0A559M4G2</accession>
<dbReference type="InterPro" id="IPR011051">
    <property type="entry name" value="RmlC_Cupin_sf"/>
</dbReference>
<dbReference type="Gene3D" id="2.60.120.10">
    <property type="entry name" value="Jelly Rolls"/>
    <property type="match status" value="1"/>
</dbReference>
<dbReference type="CDD" id="cd20306">
    <property type="entry name" value="cupin_OxDC-like"/>
    <property type="match status" value="1"/>
</dbReference>
<feature type="domain" description="Cupin type-1" evidence="1">
    <location>
        <begin position="11"/>
        <end position="133"/>
    </location>
</feature>
<evidence type="ECO:0000313" key="2">
    <source>
        <dbReference type="EMBL" id="TVY87850.1"/>
    </source>
</evidence>
<gene>
    <name evidence="2" type="primary">oxdC_0</name>
    <name evidence="2" type="ORF">LAWI1_G007722</name>
</gene>
<comment type="caution">
    <text evidence="2">The sequence shown here is derived from an EMBL/GenBank/DDBJ whole genome shotgun (WGS) entry which is preliminary data.</text>
</comment>
<dbReference type="Proteomes" id="UP000315522">
    <property type="component" value="Unassembled WGS sequence"/>
</dbReference>
<protein>
    <submittedName>
        <fullName evidence="2">Oxalate decarboxylase</fullName>
    </submittedName>
</protein>
<dbReference type="SMART" id="SM00835">
    <property type="entry name" value="Cupin_1"/>
    <property type="match status" value="1"/>
</dbReference>
<reference evidence="2 3" key="1">
    <citation type="submission" date="2018-05" db="EMBL/GenBank/DDBJ databases">
        <title>Genome sequencing and assembly of the regulated plant pathogen Lachnellula willkommii and related sister species for the development of diagnostic species identification markers.</title>
        <authorList>
            <person name="Giroux E."/>
            <person name="Bilodeau G."/>
        </authorList>
    </citation>
    <scope>NUCLEOTIDE SEQUENCE [LARGE SCALE GENOMIC DNA]</scope>
    <source>
        <strain evidence="2 3">CBS 172.35</strain>
    </source>
</reference>
<evidence type="ECO:0000259" key="1">
    <source>
        <dbReference type="SMART" id="SM00835"/>
    </source>
</evidence>
<name>A0A559M4G2_9HELO</name>
<proteinExistence type="predicted"/>
<dbReference type="EMBL" id="QGML01002115">
    <property type="protein sequence ID" value="TVY87850.1"/>
    <property type="molecule type" value="Genomic_DNA"/>
</dbReference>
<keyword evidence="3" id="KW-1185">Reference proteome</keyword>